<evidence type="ECO:0000256" key="2">
    <source>
        <dbReference type="ARBA" id="ARBA00007935"/>
    </source>
</evidence>
<evidence type="ECO:0000256" key="7">
    <source>
        <dbReference type="ARBA" id="ARBA00023136"/>
    </source>
</evidence>
<dbReference type="InterPro" id="IPR037294">
    <property type="entry name" value="ABC_BtuC-like"/>
</dbReference>
<feature type="transmembrane region" description="Helical" evidence="8">
    <location>
        <begin position="182"/>
        <end position="200"/>
    </location>
</feature>
<evidence type="ECO:0000256" key="8">
    <source>
        <dbReference type="SAM" id="Phobius"/>
    </source>
</evidence>
<evidence type="ECO:0000313" key="10">
    <source>
        <dbReference type="Proteomes" id="UP001595976"/>
    </source>
</evidence>
<accession>A0ABW0FB11</accession>
<dbReference type="EMBL" id="JBHSLI010000009">
    <property type="protein sequence ID" value="MFC5295229.1"/>
    <property type="molecule type" value="Genomic_DNA"/>
</dbReference>
<evidence type="ECO:0000256" key="5">
    <source>
        <dbReference type="ARBA" id="ARBA00022692"/>
    </source>
</evidence>
<feature type="transmembrane region" description="Helical" evidence="8">
    <location>
        <begin position="46"/>
        <end position="66"/>
    </location>
</feature>
<dbReference type="Pfam" id="PF01032">
    <property type="entry name" value="FecCD"/>
    <property type="match status" value="1"/>
</dbReference>
<evidence type="ECO:0000256" key="1">
    <source>
        <dbReference type="ARBA" id="ARBA00004651"/>
    </source>
</evidence>
<comment type="similarity">
    <text evidence="2">Belongs to the binding-protein-dependent transport system permease family. FecCD subfamily.</text>
</comment>
<keyword evidence="4" id="KW-1003">Cell membrane</keyword>
<dbReference type="Proteomes" id="UP001595976">
    <property type="component" value="Unassembled WGS sequence"/>
</dbReference>
<sequence>MRVRAPSPRAVLILLGLLALAAAAGFMTIGLTGRLDFVLPLRATKLAALLLVGYAVAVSTVLFQTVSGNRILTPSIMGLDALYVLIQTVVVFLFGAAAFGAVDARLVFLVEAASMIGFAAVLYRWLFLGARHGLHLLLLAGVIFGVFFRSLSNLLQRMIDPTEFVVLQDRFFASFNTIDRDLLGLTAVIVLLVSVAGWRMRHVFDVLALGRDAAISLGVPHRATVTRVLLMVTVLVSVSTALVGPVTFLGLLVSNLAYQLVRSHRHVLILPAAVLIAWICLVGGQVALERAFGFDTALSIVIEFAGGIVFILLLLRGGLR</sequence>
<keyword evidence="10" id="KW-1185">Reference proteome</keyword>
<reference evidence="10" key="1">
    <citation type="journal article" date="2019" name="Int. J. Syst. Evol. Microbiol.">
        <title>The Global Catalogue of Microorganisms (GCM) 10K type strain sequencing project: providing services to taxonomists for standard genome sequencing and annotation.</title>
        <authorList>
            <consortium name="The Broad Institute Genomics Platform"/>
            <consortium name="The Broad Institute Genome Sequencing Center for Infectious Disease"/>
            <person name="Wu L."/>
            <person name="Ma J."/>
        </authorList>
    </citation>
    <scope>NUCLEOTIDE SEQUENCE [LARGE SCALE GENOMIC DNA]</scope>
    <source>
        <strain evidence="10">CGMCC 1.15643</strain>
    </source>
</reference>
<dbReference type="PANTHER" id="PTHR30472:SF19">
    <property type="entry name" value="PETROBACTIN IMPORT SYSTEM PERMEASE PROTEIN YCLO"/>
    <property type="match status" value="1"/>
</dbReference>
<comment type="caution">
    <text evidence="9">The sequence shown here is derived from an EMBL/GenBank/DDBJ whole genome shotgun (WGS) entry which is preliminary data.</text>
</comment>
<feature type="transmembrane region" description="Helical" evidence="8">
    <location>
        <begin position="266"/>
        <end position="288"/>
    </location>
</feature>
<keyword evidence="3" id="KW-0813">Transport</keyword>
<gene>
    <name evidence="9" type="ORF">ACFPK2_19730</name>
</gene>
<proteinExistence type="inferred from homology"/>
<feature type="transmembrane region" description="Helical" evidence="8">
    <location>
        <begin position="106"/>
        <end position="126"/>
    </location>
</feature>
<feature type="transmembrane region" description="Helical" evidence="8">
    <location>
        <begin position="132"/>
        <end position="151"/>
    </location>
</feature>
<evidence type="ECO:0000256" key="3">
    <source>
        <dbReference type="ARBA" id="ARBA00022448"/>
    </source>
</evidence>
<feature type="transmembrane region" description="Helical" evidence="8">
    <location>
        <begin position="81"/>
        <end position="99"/>
    </location>
</feature>
<protein>
    <submittedName>
        <fullName evidence="9">Iron chelate uptake ABC transporter family permease subunit</fullName>
    </submittedName>
</protein>
<dbReference type="Gene3D" id="1.10.3470.10">
    <property type="entry name" value="ABC transporter involved in vitamin B12 uptake, BtuC"/>
    <property type="match status" value="1"/>
</dbReference>
<name>A0ABW0FB11_9HYPH</name>
<keyword evidence="7 8" id="KW-0472">Membrane</keyword>
<evidence type="ECO:0000256" key="6">
    <source>
        <dbReference type="ARBA" id="ARBA00022989"/>
    </source>
</evidence>
<feature type="transmembrane region" description="Helical" evidence="8">
    <location>
        <begin position="12"/>
        <end position="34"/>
    </location>
</feature>
<feature type="transmembrane region" description="Helical" evidence="8">
    <location>
        <begin position="228"/>
        <end position="254"/>
    </location>
</feature>
<evidence type="ECO:0000256" key="4">
    <source>
        <dbReference type="ARBA" id="ARBA00022475"/>
    </source>
</evidence>
<feature type="transmembrane region" description="Helical" evidence="8">
    <location>
        <begin position="294"/>
        <end position="315"/>
    </location>
</feature>
<dbReference type="PANTHER" id="PTHR30472">
    <property type="entry name" value="FERRIC ENTEROBACTIN TRANSPORT SYSTEM PERMEASE PROTEIN"/>
    <property type="match status" value="1"/>
</dbReference>
<evidence type="ECO:0000313" key="9">
    <source>
        <dbReference type="EMBL" id="MFC5295229.1"/>
    </source>
</evidence>
<keyword evidence="6 8" id="KW-1133">Transmembrane helix</keyword>
<dbReference type="SUPFAM" id="SSF81345">
    <property type="entry name" value="ABC transporter involved in vitamin B12 uptake, BtuC"/>
    <property type="match status" value="1"/>
</dbReference>
<organism evidence="9 10">
    <name type="scientific">Bosea minatitlanensis</name>
    <dbReference type="NCBI Taxonomy" id="128782"/>
    <lineage>
        <taxon>Bacteria</taxon>
        <taxon>Pseudomonadati</taxon>
        <taxon>Pseudomonadota</taxon>
        <taxon>Alphaproteobacteria</taxon>
        <taxon>Hyphomicrobiales</taxon>
        <taxon>Boseaceae</taxon>
        <taxon>Bosea</taxon>
    </lineage>
</organism>
<keyword evidence="5 8" id="KW-0812">Transmembrane</keyword>
<comment type="subcellular location">
    <subcellularLocation>
        <location evidence="1">Cell membrane</location>
        <topology evidence="1">Multi-pass membrane protein</topology>
    </subcellularLocation>
</comment>
<dbReference type="InterPro" id="IPR000522">
    <property type="entry name" value="ABC_transptr_permease_BtuC"/>
</dbReference>
<dbReference type="RefSeq" id="WP_260349280.1">
    <property type="nucleotide sequence ID" value="NZ_JAOAOS010000010.1"/>
</dbReference>